<dbReference type="SUPFAM" id="SSF51126">
    <property type="entry name" value="Pectin lyase-like"/>
    <property type="match status" value="1"/>
</dbReference>
<dbReference type="InterPro" id="IPR005068">
    <property type="entry name" value="Phage_lambda_Stf-r2"/>
</dbReference>
<evidence type="ECO:0008006" key="3">
    <source>
        <dbReference type="Google" id="ProtNLM"/>
    </source>
</evidence>
<dbReference type="eggNOG" id="ENOG5033IGK">
    <property type="taxonomic scope" value="Bacteria"/>
</dbReference>
<dbReference type="AlphaFoldDB" id="W7YK14"/>
<dbReference type="STRING" id="1236976.JCM16418_2070"/>
<protein>
    <recommendedName>
        <fullName evidence="3">Tail fiber protein</fullName>
    </recommendedName>
</protein>
<organism evidence="1 2">
    <name type="scientific">Paenibacillus pini JCM 16418</name>
    <dbReference type="NCBI Taxonomy" id="1236976"/>
    <lineage>
        <taxon>Bacteria</taxon>
        <taxon>Bacillati</taxon>
        <taxon>Bacillota</taxon>
        <taxon>Bacilli</taxon>
        <taxon>Bacillales</taxon>
        <taxon>Paenibacillaceae</taxon>
        <taxon>Paenibacillus</taxon>
    </lineage>
</organism>
<evidence type="ECO:0000313" key="2">
    <source>
        <dbReference type="Proteomes" id="UP000019364"/>
    </source>
</evidence>
<dbReference type="GO" id="GO:0019062">
    <property type="term" value="P:virion attachment to host cell"/>
    <property type="evidence" value="ECO:0007669"/>
    <property type="project" value="InterPro"/>
</dbReference>
<name>W7YK14_9BACL</name>
<dbReference type="InterPro" id="IPR011050">
    <property type="entry name" value="Pectin_lyase_fold/virulence"/>
</dbReference>
<accession>W7YK14</accession>
<keyword evidence="2" id="KW-1185">Reference proteome</keyword>
<proteinExistence type="predicted"/>
<sequence>MPTNTTKLNLLKMNPSTDGAKTFNIDTMLNENWDKVDAAVGKVQEDVKNINPVLPDGTLTQKGIVQLSSATDGARESVAATEKAVKAAYDRGSAGVTAASVAQAKADVLQANLTAHLAENVTDITAINNTLGLKAPLANPVFTGTPKVASNNIVHSGNISSFIPIVDTGNQAGGLFYVDGINGVDSVGRGGTLSPYKTITYCLGQLKKHLTGNVTIRIRAGVYAESFSIENFDGPYNLQLEMWYPDARLSVDLTGYITVNNCTLLSVNFYGIKFAQCIDSRSYVTNLDISSCEFYSTFLYGIIFGGGNLDVSFTNFVNKPTCMSISSAFAVLSGNNTGSGNTLVIDASGGAIITVRDTLNIGASKLFKVSGGAQVFNTPAGVIRTT</sequence>
<dbReference type="Pfam" id="PF03406">
    <property type="entry name" value="Phage_fiber_2"/>
    <property type="match status" value="1"/>
</dbReference>
<dbReference type="Proteomes" id="UP000019364">
    <property type="component" value="Unassembled WGS sequence"/>
</dbReference>
<dbReference type="GO" id="GO:0046718">
    <property type="term" value="P:symbiont entry into host cell"/>
    <property type="evidence" value="ECO:0007669"/>
    <property type="project" value="InterPro"/>
</dbReference>
<reference evidence="1 2" key="1">
    <citation type="journal article" date="2014" name="Genome Announc.">
        <title>Draft Genome Sequence of Paenibacillus pini JCM 16418T, Isolated from the Rhizosphere of Pine Tree.</title>
        <authorList>
            <person name="Yuki M."/>
            <person name="Oshima K."/>
            <person name="Suda W."/>
            <person name="Oshida Y."/>
            <person name="Kitamura K."/>
            <person name="Iida Y."/>
            <person name="Hattori M."/>
            <person name="Ohkuma M."/>
        </authorList>
    </citation>
    <scope>NUCLEOTIDE SEQUENCE [LARGE SCALE GENOMIC DNA]</scope>
    <source>
        <strain evidence="1 2">JCM 16418</strain>
    </source>
</reference>
<dbReference type="EMBL" id="BAVZ01000005">
    <property type="protein sequence ID" value="GAF08033.1"/>
    <property type="molecule type" value="Genomic_DNA"/>
</dbReference>
<evidence type="ECO:0000313" key="1">
    <source>
        <dbReference type="EMBL" id="GAF08033.1"/>
    </source>
</evidence>
<comment type="caution">
    <text evidence="1">The sequence shown here is derived from an EMBL/GenBank/DDBJ whole genome shotgun (WGS) entry which is preliminary data.</text>
</comment>
<gene>
    <name evidence="1" type="ORF">JCM16418_2070</name>
</gene>
<dbReference type="RefSeq" id="WP_036648071.1">
    <property type="nucleotide sequence ID" value="NZ_BAVZ01000005.1"/>
</dbReference>